<keyword evidence="2" id="KW-1185">Reference proteome</keyword>
<proteinExistence type="predicted"/>
<dbReference type="Proteomes" id="UP000612585">
    <property type="component" value="Unassembled WGS sequence"/>
</dbReference>
<sequence length="132" mass="14606">MDERTDPVEIFARVGEADGQERAFGVWVHKATKAGWAVAVLSTSFDQPGTECGAVEIEGLSYRIHHSRRVRQEVGIVAPGRHLIAAAVDHAAGDDDGITWTWDFTHAAWAEPILTDQDDWPHARQEQRGHVS</sequence>
<dbReference type="RefSeq" id="WP_204007922.1">
    <property type="nucleotide sequence ID" value="NZ_BOPG01000077.1"/>
</dbReference>
<protein>
    <submittedName>
        <fullName evidence="1">Uncharacterized protein</fullName>
    </submittedName>
</protein>
<comment type="caution">
    <text evidence="1">The sequence shown here is derived from an EMBL/GenBank/DDBJ whole genome shotgun (WGS) entry which is preliminary data.</text>
</comment>
<dbReference type="EMBL" id="BOPG01000077">
    <property type="protein sequence ID" value="GIJ62337.1"/>
    <property type="molecule type" value="Genomic_DNA"/>
</dbReference>
<gene>
    <name evidence="1" type="ORF">Vau01_098530</name>
</gene>
<dbReference type="AlphaFoldDB" id="A0A8J4E812"/>
<evidence type="ECO:0000313" key="2">
    <source>
        <dbReference type="Proteomes" id="UP000612585"/>
    </source>
</evidence>
<evidence type="ECO:0000313" key="1">
    <source>
        <dbReference type="EMBL" id="GIJ62337.1"/>
    </source>
</evidence>
<organism evidence="1 2">
    <name type="scientific">Virgisporangium aurantiacum</name>
    <dbReference type="NCBI Taxonomy" id="175570"/>
    <lineage>
        <taxon>Bacteria</taxon>
        <taxon>Bacillati</taxon>
        <taxon>Actinomycetota</taxon>
        <taxon>Actinomycetes</taxon>
        <taxon>Micromonosporales</taxon>
        <taxon>Micromonosporaceae</taxon>
        <taxon>Virgisporangium</taxon>
    </lineage>
</organism>
<name>A0A8J4E812_9ACTN</name>
<accession>A0A8J4E812</accession>
<reference evidence="1" key="1">
    <citation type="submission" date="2021-01" db="EMBL/GenBank/DDBJ databases">
        <title>Whole genome shotgun sequence of Virgisporangium aurantiacum NBRC 16421.</title>
        <authorList>
            <person name="Komaki H."/>
            <person name="Tamura T."/>
        </authorList>
    </citation>
    <scope>NUCLEOTIDE SEQUENCE</scope>
    <source>
        <strain evidence="1">NBRC 16421</strain>
    </source>
</reference>